<organism evidence="9 10">
    <name type="scientific">Rhodothermus profundi</name>
    <dbReference type="NCBI Taxonomy" id="633813"/>
    <lineage>
        <taxon>Bacteria</taxon>
        <taxon>Pseudomonadati</taxon>
        <taxon>Rhodothermota</taxon>
        <taxon>Rhodothermia</taxon>
        <taxon>Rhodothermales</taxon>
        <taxon>Rhodothermaceae</taxon>
        <taxon>Rhodothermus</taxon>
    </lineage>
</organism>
<dbReference type="Gene3D" id="3.20.20.10">
    <property type="entry name" value="Alanine racemase"/>
    <property type="match status" value="1"/>
</dbReference>
<feature type="active site" description="Proton acceptor; specific for L-alanine" evidence="5">
    <location>
        <position position="262"/>
    </location>
</feature>
<dbReference type="SUPFAM" id="SSF51419">
    <property type="entry name" value="PLP-binding barrel"/>
    <property type="match status" value="1"/>
</dbReference>
<name>A0A1M6XL93_9BACT</name>
<keyword evidence="10" id="KW-1185">Reference proteome</keyword>
<evidence type="ECO:0000256" key="4">
    <source>
        <dbReference type="ARBA" id="ARBA00023235"/>
    </source>
</evidence>
<evidence type="ECO:0000256" key="7">
    <source>
        <dbReference type="PIRSR" id="PIRSR600821-52"/>
    </source>
</evidence>
<comment type="pathway">
    <text evidence="5">Amino-acid biosynthesis; D-alanine biosynthesis; D-alanine from L-alanine: step 1/1.</text>
</comment>
<dbReference type="AlphaFoldDB" id="A0A1M6XL93"/>
<evidence type="ECO:0000256" key="3">
    <source>
        <dbReference type="ARBA" id="ARBA00022898"/>
    </source>
</evidence>
<comment type="function">
    <text evidence="5">Catalyzes the interconversion of L-alanine and D-alanine. May also act on other amino acids.</text>
</comment>
<dbReference type="UniPathway" id="UPA00042">
    <property type="reaction ID" value="UER00497"/>
</dbReference>
<comment type="catalytic activity">
    <reaction evidence="1 5">
        <text>L-alanine = D-alanine</text>
        <dbReference type="Rhea" id="RHEA:20249"/>
        <dbReference type="ChEBI" id="CHEBI:57416"/>
        <dbReference type="ChEBI" id="CHEBI:57972"/>
        <dbReference type="EC" id="5.1.1.1"/>
    </reaction>
</comment>
<protein>
    <recommendedName>
        <fullName evidence="5">Alanine racemase</fullName>
        <ecNumber evidence="5">5.1.1.1</ecNumber>
    </recommendedName>
</protein>
<evidence type="ECO:0000256" key="5">
    <source>
        <dbReference type="HAMAP-Rule" id="MF_01201"/>
    </source>
</evidence>
<evidence type="ECO:0000313" key="10">
    <source>
        <dbReference type="Proteomes" id="UP000185812"/>
    </source>
</evidence>
<dbReference type="PRINTS" id="PR00992">
    <property type="entry name" value="ALARACEMASE"/>
</dbReference>
<dbReference type="HAMAP" id="MF_01201">
    <property type="entry name" value="Ala_racemase"/>
    <property type="match status" value="1"/>
</dbReference>
<dbReference type="GO" id="GO:0030170">
    <property type="term" value="F:pyridoxal phosphate binding"/>
    <property type="evidence" value="ECO:0007669"/>
    <property type="project" value="UniProtKB-UniRule"/>
</dbReference>
<proteinExistence type="inferred from homology"/>
<dbReference type="PROSITE" id="PS00395">
    <property type="entry name" value="ALANINE_RACEMASE"/>
    <property type="match status" value="1"/>
</dbReference>
<feature type="active site" description="Proton acceptor; specific for D-alanine" evidence="5">
    <location>
        <position position="35"/>
    </location>
</feature>
<dbReference type="SUPFAM" id="SSF50621">
    <property type="entry name" value="Alanine racemase C-terminal domain-like"/>
    <property type="match status" value="1"/>
</dbReference>
<dbReference type="InterPro" id="IPR000821">
    <property type="entry name" value="Ala_racemase"/>
</dbReference>
<dbReference type="Pfam" id="PF00842">
    <property type="entry name" value="Ala_racemase_C"/>
    <property type="match status" value="1"/>
</dbReference>
<dbReference type="GO" id="GO:0005829">
    <property type="term" value="C:cytosol"/>
    <property type="evidence" value="ECO:0007669"/>
    <property type="project" value="TreeGrafter"/>
</dbReference>
<dbReference type="InterPro" id="IPR029066">
    <property type="entry name" value="PLP-binding_barrel"/>
</dbReference>
<dbReference type="InterPro" id="IPR020622">
    <property type="entry name" value="Ala_racemase_pyridoxalP-BS"/>
</dbReference>
<dbReference type="Gene3D" id="2.40.37.10">
    <property type="entry name" value="Lyase, Ornithine Decarboxylase, Chain A, domain 1"/>
    <property type="match status" value="1"/>
</dbReference>
<dbReference type="InterPro" id="IPR001608">
    <property type="entry name" value="Ala_racemase_N"/>
</dbReference>
<comment type="cofactor">
    <cofactor evidence="2 5 6">
        <name>pyridoxal 5'-phosphate</name>
        <dbReference type="ChEBI" id="CHEBI:597326"/>
    </cofactor>
</comment>
<evidence type="ECO:0000313" key="9">
    <source>
        <dbReference type="EMBL" id="SHL06666.1"/>
    </source>
</evidence>
<dbReference type="CDD" id="cd00430">
    <property type="entry name" value="PLPDE_III_AR"/>
    <property type="match status" value="1"/>
</dbReference>
<feature type="domain" description="Alanine racemase C-terminal" evidence="8">
    <location>
        <begin position="241"/>
        <end position="369"/>
    </location>
</feature>
<dbReference type="Pfam" id="PF01168">
    <property type="entry name" value="Ala_racemase_N"/>
    <property type="match status" value="1"/>
</dbReference>
<sequence length="383" mass="41877">MWHPAFVEIHLDKLHHNLRQIRQRLGPAVPIAVVKDDAYGHGLLPVARALQEAGVRHFAVVRLHEAVALRQAGIAGTIVLLGAVLPDALPHCVQHHIEVTVSSPALAEAVCAAVKRYGPLRVHVKVDTGMGRLGLWPEEAPAIIRRLAQTPGVTLAGLCTHLATADRPDDPFLQEQLERFDQLCRQVGDAFETFHVASSSALFTLPRSYWNSHRQRARIGAALYGYLSRAEQARQAGLQPVMRFVAHIVQIRTVPPGTTISYGRTWTAPGWRRIAVVGAGYGDGIPRRLSNRGQVGLQGRRFPIVGTVCMDMTMIDLGDPESAPDVQEGTPVVFFGDGGPSIMEVARWAETVPYELSCMAAQRVPRHYLAHSRAASFSSAENL</sequence>
<dbReference type="NCBIfam" id="TIGR00492">
    <property type="entry name" value="alr"/>
    <property type="match status" value="1"/>
</dbReference>
<dbReference type="FunFam" id="3.20.20.10:FF:000002">
    <property type="entry name" value="Alanine racemase"/>
    <property type="match status" value="1"/>
</dbReference>
<evidence type="ECO:0000256" key="6">
    <source>
        <dbReference type="PIRSR" id="PIRSR600821-50"/>
    </source>
</evidence>
<dbReference type="EC" id="5.1.1.1" evidence="5"/>
<keyword evidence="3 5" id="KW-0663">Pyridoxal phosphate</keyword>
<feature type="modified residue" description="N6-(pyridoxal phosphate)lysine" evidence="5 6">
    <location>
        <position position="35"/>
    </location>
</feature>
<dbReference type="EMBL" id="FRAU01000011">
    <property type="protein sequence ID" value="SHL06666.1"/>
    <property type="molecule type" value="Genomic_DNA"/>
</dbReference>
<dbReference type="OrthoDB" id="9801978at2"/>
<dbReference type="PANTHER" id="PTHR30511">
    <property type="entry name" value="ALANINE RACEMASE"/>
    <property type="match status" value="1"/>
</dbReference>
<dbReference type="InterPro" id="IPR011079">
    <property type="entry name" value="Ala_racemase_C"/>
</dbReference>
<gene>
    <name evidence="9" type="ORF">SAMN04488087_2642</name>
</gene>
<feature type="binding site" evidence="5 7">
    <location>
        <position position="132"/>
    </location>
    <ligand>
        <name>substrate</name>
    </ligand>
</feature>
<dbReference type="InterPro" id="IPR009006">
    <property type="entry name" value="Ala_racemase/Decarboxylase_C"/>
</dbReference>
<dbReference type="GO" id="GO:0030632">
    <property type="term" value="P:D-alanine biosynthetic process"/>
    <property type="evidence" value="ECO:0007669"/>
    <property type="project" value="UniProtKB-UniRule"/>
</dbReference>
<dbReference type="SMART" id="SM01005">
    <property type="entry name" value="Ala_racemase_C"/>
    <property type="match status" value="1"/>
</dbReference>
<evidence type="ECO:0000259" key="8">
    <source>
        <dbReference type="SMART" id="SM01005"/>
    </source>
</evidence>
<keyword evidence="4 5" id="KW-0413">Isomerase</keyword>
<dbReference type="RefSeq" id="WP_072716438.1">
    <property type="nucleotide sequence ID" value="NZ_FRAU01000011.1"/>
</dbReference>
<reference evidence="10" key="1">
    <citation type="submission" date="2016-11" db="EMBL/GenBank/DDBJ databases">
        <authorList>
            <person name="Varghese N."/>
            <person name="Submissions S."/>
        </authorList>
    </citation>
    <scope>NUCLEOTIDE SEQUENCE [LARGE SCALE GENOMIC DNA]</scope>
    <source>
        <strain evidence="10">DSM 22212</strain>
    </source>
</reference>
<accession>A0A1M6XL93</accession>
<dbReference type="STRING" id="633813.SAMN04488087_2642"/>
<evidence type="ECO:0000256" key="1">
    <source>
        <dbReference type="ARBA" id="ARBA00000316"/>
    </source>
</evidence>
<dbReference type="PANTHER" id="PTHR30511:SF0">
    <property type="entry name" value="ALANINE RACEMASE, CATABOLIC-RELATED"/>
    <property type="match status" value="1"/>
</dbReference>
<evidence type="ECO:0000256" key="2">
    <source>
        <dbReference type="ARBA" id="ARBA00001933"/>
    </source>
</evidence>
<comment type="similarity">
    <text evidence="5">Belongs to the alanine racemase family.</text>
</comment>
<dbReference type="GO" id="GO:0008784">
    <property type="term" value="F:alanine racemase activity"/>
    <property type="evidence" value="ECO:0007669"/>
    <property type="project" value="UniProtKB-UniRule"/>
</dbReference>
<dbReference type="Proteomes" id="UP000185812">
    <property type="component" value="Unassembled WGS sequence"/>
</dbReference>
<feature type="binding site" evidence="5 7">
    <location>
        <position position="310"/>
    </location>
    <ligand>
        <name>substrate</name>
    </ligand>
</feature>